<gene>
    <name evidence="1" type="ORF">HPB51_006175</name>
</gene>
<evidence type="ECO:0008006" key="3">
    <source>
        <dbReference type="Google" id="ProtNLM"/>
    </source>
</evidence>
<comment type="caution">
    <text evidence="1">The sequence shown here is derived from an EMBL/GenBank/DDBJ whole genome shotgun (WGS) entry which is preliminary data.</text>
</comment>
<sequence>MCWWHQQRHKKTLRHRVEAPARQIENHTLVFSREQWGQLCDSLNGHMSFKRTWHLLRHLFDPSASKSSAQKQLHRLLHRYPGTDAELLKELARRYLNLTQPNAPPERCPAYSGKPNPRLDEDITEAEIYTTMLKLHTASAPGSGGVRNKSH</sequence>
<dbReference type="Proteomes" id="UP000821866">
    <property type="component" value="Chromosome 3"/>
</dbReference>
<protein>
    <recommendedName>
        <fullName evidence="3">Tick transposon</fullName>
    </recommendedName>
</protein>
<evidence type="ECO:0000313" key="1">
    <source>
        <dbReference type="EMBL" id="KAH8029969.1"/>
    </source>
</evidence>
<keyword evidence="2" id="KW-1185">Reference proteome</keyword>
<accession>A0A9J6E777</accession>
<name>A0A9J6E777_RHIMP</name>
<dbReference type="AlphaFoldDB" id="A0A9J6E777"/>
<organism evidence="1 2">
    <name type="scientific">Rhipicephalus microplus</name>
    <name type="common">Cattle tick</name>
    <name type="synonym">Boophilus microplus</name>
    <dbReference type="NCBI Taxonomy" id="6941"/>
    <lineage>
        <taxon>Eukaryota</taxon>
        <taxon>Metazoa</taxon>
        <taxon>Ecdysozoa</taxon>
        <taxon>Arthropoda</taxon>
        <taxon>Chelicerata</taxon>
        <taxon>Arachnida</taxon>
        <taxon>Acari</taxon>
        <taxon>Parasitiformes</taxon>
        <taxon>Ixodida</taxon>
        <taxon>Ixodoidea</taxon>
        <taxon>Ixodidae</taxon>
        <taxon>Rhipicephalinae</taxon>
        <taxon>Rhipicephalus</taxon>
        <taxon>Boophilus</taxon>
    </lineage>
</organism>
<reference evidence="1" key="2">
    <citation type="submission" date="2021-09" db="EMBL/GenBank/DDBJ databases">
        <authorList>
            <person name="Jia N."/>
            <person name="Wang J."/>
            <person name="Shi W."/>
            <person name="Du L."/>
            <person name="Sun Y."/>
            <person name="Zhan W."/>
            <person name="Jiang J."/>
            <person name="Wang Q."/>
            <person name="Zhang B."/>
            <person name="Ji P."/>
            <person name="Sakyi L.B."/>
            <person name="Cui X."/>
            <person name="Yuan T."/>
            <person name="Jiang B."/>
            <person name="Yang W."/>
            <person name="Lam T.T.-Y."/>
            <person name="Chang Q."/>
            <person name="Ding S."/>
            <person name="Wang X."/>
            <person name="Zhu J."/>
            <person name="Ruan X."/>
            <person name="Zhao L."/>
            <person name="Wei J."/>
            <person name="Que T."/>
            <person name="Du C."/>
            <person name="Cheng J."/>
            <person name="Dai P."/>
            <person name="Han X."/>
            <person name="Huang E."/>
            <person name="Gao Y."/>
            <person name="Liu J."/>
            <person name="Shao H."/>
            <person name="Ye R."/>
            <person name="Li L."/>
            <person name="Wei W."/>
            <person name="Wang X."/>
            <person name="Wang C."/>
            <person name="Huo Q."/>
            <person name="Li W."/>
            <person name="Guo W."/>
            <person name="Chen H."/>
            <person name="Chen S."/>
            <person name="Zhou L."/>
            <person name="Zhou L."/>
            <person name="Ni X."/>
            <person name="Tian J."/>
            <person name="Zhou Y."/>
            <person name="Sheng Y."/>
            <person name="Liu T."/>
            <person name="Pan Y."/>
            <person name="Xia L."/>
            <person name="Li J."/>
            <person name="Zhao F."/>
            <person name="Cao W."/>
        </authorList>
    </citation>
    <scope>NUCLEOTIDE SEQUENCE</scope>
    <source>
        <strain evidence="1">Rmic-2018</strain>
        <tissue evidence="1">Larvae</tissue>
    </source>
</reference>
<evidence type="ECO:0000313" key="2">
    <source>
        <dbReference type="Proteomes" id="UP000821866"/>
    </source>
</evidence>
<dbReference type="VEuPathDB" id="VectorBase:LOC119177996"/>
<proteinExistence type="predicted"/>
<reference evidence="1" key="1">
    <citation type="journal article" date="2020" name="Cell">
        <title>Large-Scale Comparative Analyses of Tick Genomes Elucidate Their Genetic Diversity and Vector Capacities.</title>
        <authorList>
            <consortium name="Tick Genome and Microbiome Consortium (TIGMIC)"/>
            <person name="Jia N."/>
            <person name="Wang J."/>
            <person name="Shi W."/>
            <person name="Du L."/>
            <person name="Sun Y."/>
            <person name="Zhan W."/>
            <person name="Jiang J.F."/>
            <person name="Wang Q."/>
            <person name="Zhang B."/>
            <person name="Ji P."/>
            <person name="Bell-Sakyi L."/>
            <person name="Cui X.M."/>
            <person name="Yuan T.T."/>
            <person name="Jiang B.G."/>
            <person name="Yang W.F."/>
            <person name="Lam T.T."/>
            <person name="Chang Q.C."/>
            <person name="Ding S.J."/>
            <person name="Wang X.J."/>
            <person name="Zhu J.G."/>
            <person name="Ruan X.D."/>
            <person name="Zhao L."/>
            <person name="Wei J.T."/>
            <person name="Ye R.Z."/>
            <person name="Que T.C."/>
            <person name="Du C.H."/>
            <person name="Zhou Y.H."/>
            <person name="Cheng J.X."/>
            <person name="Dai P.F."/>
            <person name="Guo W.B."/>
            <person name="Han X.H."/>
            <person name="Huang E.J."/>
            <person name="Li L.F."/>
            <person name="Wei W."/>
            <person name="Gao Y.C."/>
            <person name="Liu J.Z."/>
            <person name="Shao H.Z."/>
            <person name="Wang X."/>
            <person name="Wang C.C."/>
            <person name="Yang T.C."/>
            <person name="Huo Q.B."/>
            <person name="Li W."/>
            <person name="Chen H.Y."/>
            <person name="Chen S.E."/>
            <person name="Zhou L.G."/>
            <person name="Ni X.B."/>
            <person name="Tian J.H."/>
            <person name="Sheng Y."/>
            <person name="Liu T."/>
            <person name="Pan Y.S."/>
            <person name="Xia L.Y."/>
            <person name="Li J."/>
            <person name="Zhao F."/>
            <person name="Cao W.C."/>
        </authorList>
    </citation>
    <scope>NUCLEOTIDE SEQUENCE</scope>
    <source>
        <strain evidence="1">Rmic-2018</strain>
    </source>
</reference>
<dbReference type="EMBL" id="JABSTU010000005">
    <property type="protein sequence ID" value="KAH8029969.1"/>
    <property type="molecule type" value="Genomic_DNA"/>
</dbReference>